<evidence type="ECO:0000256" key="8">
    <source>
        <dbReference type="SAM" id="MobiDB-lite"/>
    </source>
</evidence>
<keyword evidence="3" id="KW-0813">Transport</keyword>
<feature type="transmembrane region" description="Helical" evidence="9">
    <location>
        <begin position="35"/>
        <end position="56"/>
    </location>
</feature>
<dbReference type="PROSITE" id="PS00217">
    <property type="entry name" value="SUGAR_TRANSPORT_2"/>
    <property type="match status" value="1"/>
</dbReference>
<feature type="region of interest" description="Disordered" evidence="8">
    <location>
        <begin position="1"/>
        <end position="27"/>
    </location>
</feature>
<dbReference type="GO" id="GO:0016020">
    <property type="term" value="C:membrane"/>
    <property type="evidence" value="ECO:0007669"/>
    <property type="project" value="UniProtKB-SubCell"/>
</dbReference>
<comment type="similarity">
    <text evidence="2">Belongs to the major facilitator superfamily. Sugar transporter (TC 2.A.1.1) family.</text>
</comment>
<accession>A0A6A4KLU2</accession>
<dbReference type="InterPro" id="IPR005829">
    <property type="entry name" value="Sugar_transporter_CS"/>
</dbReference>
<dbReference type="InterPro" id="IPR036259">
    <property type="entry name" value="MFS_trans_sf"/>
</dbReference>
<dbReference type="PANTHER" id="PTHR23500:SF424">
    <property type="entry name" value="POLYOL TRANSPORTER 5"/>
    <property type="match status" value="1"/>
</dbReference>
<reference evidence="10 11" key="1">
    <citation type="journal article" date="2019" name="Genome Biol. Evol.">
        <title>The Rhododendron genome and chromosomal organization provide insight into shared whole-genome duplications across the heath family (Ericaceae).</title>
        <authorList>
            <person name="Soza V.L."/>
            <person name="Lindsley D."/>
            <person name="Waalkes A."/>
            <person name="Ramage E."/>
            <person name="Patwardhan R.P."/>
            <person name="Burton J.N."/>
            <person name="Adey A."/>
            <person name="Kumar A."/>
            <person name="Qiu R."/>
            <person name="Shendure J."/>
            <person name="Hall B."/>
        </authorList>
    </citation>
    <scope>NUCLEOTIDE SEQUENCE [LARGE SCALE GENOMIC DNA]</scope>
    <source>
        <strain evidence="10">RSF 1966-606</strain>
    </source>
</reference>
<protein>
    <recommendedName>
        <fullName evidence="12">Major facilitator superfamily (MFS) profile domain-containing protein</fullName>
    </recommendedName>
</protein>
<evidence type="ECO:0000313" key="11">
    <source>
        <dbReference type="Proteomes" id="UP000428333"/>
    </source>
</evidence>
<feature type="non-terminal residue" evidence="10">
    <location>
        <position position="1"/>
    </location>
</feature>
<evidence type="ECO:0000256" key="1">
    <source>
        <dbReference type="ARBA" id="ARBA00004141"/>
    </source>
</evidence>
<dbReference type="Pfam" id="PF00083">
    <property type="entry name" value="Sugar_tr"/>
    <property type="match status" value="1"/>
</dbReference>
<dbReference type="Proteomes" id="UP000428333">
    <property type="component" value="Linkage Group LG12"/>
</dbReference>
<keyword evidence="11" id="KW-1185">Reference proteome</keyword>
<proteinExistence type="inferred from homology"/>
<feature type="region of interest" description="Disordered" evidence="8">
    <location>
        <begin position="64"/>
        <end position="91"/>
    </location>
</feature>
<feature type="transmembrane region" description="Helical" evidence="9">
    <location>
        <begin position="110"/>
        <end position="129"/>
    </location>
</feature>
<dbReference type="PANTHER" id="PTHR23500">
    <property type="entry name" value="SOLUTE CARRIER FAMILY 2, FACILITATED GLUCOSE TRANSPORTER"/>
    <property type="match status" value="1"/>
</dbReference>
<evidence type="ECO:0000256" key="4">
    <source>
        <dbReference type="ARBA" id="ARBA00022692"/>
    </source>
</evidence>
<dbReference type="GO" id="GO:0015144">
    <property type="term" value="F:carbohydrate transmembrane transporter activity"/>
    <property type="evidence" value="ECO:0007669"/>
    <property type="project" value="InterPro"/>
</dbReference>
<dbReference type="SUPFAM" id="SSF103473">
    <property type="entry name" value="MFS general substrate transporter"/>
    <property type="match status" value="1"/>
</dbReference>
<evidence type="ECO:0000256" key="3">
    <source>
        <dbReference type="ARBA" id="ARBA00022448"/>
    </source>
</evidence>
<comment type="similarity">
    <text evidence="7">Belongs to the major facilitator superfamily. Phosphate:H(+) symporter (TC 2.A.1.9) family.</text>
</comment>
<organism evidence="10 11">
    <name type="scientific">Rhododendron williamsianum</name>
    <dbReference type="NCBI Taxonomy" id="262921"/>
    <lineage>
        <taxon>Eukaryota</taxon>
        <taxon>Viridiplantae</taxon>
        <taxon>Streptophyta</taxon>
        <taxon>Embryophyta</taxon>
        <taxon>Tracheophyta</taxon>
        <taxon>Spermatophyta</taxon>
        <taxon>Magnoliopsida</taxon>
        <taxon>eudicotyledons</taxon>
        <taxon>Gunneridae</taxon>
        <taxon>Pentapetalae</taxon>
        <taxon>asterids</taxon>
        <taxon>Ericales</taxon>
        <taxon>Ericaceae</taxon>
        <taxon>Ericoideae</taxon>
        <taxon>Rhodoreae</taxon>
        <taxon>Rhododendron</taxon>
    </lineage>
</organism>
<evidence type="ECO:0000256" key="2">
    <source>
        <dbReference type="ARBA" id="ARBA00010992"/>
    </source>
</evidence>
<feature type="transmembrane region" description="Helical" evidence="9">
    <location>
        <begin position="136"/>
        <end position="152"/>
    </location>
</feature>
<feature type="transmembrane region" description="Helical" evidence="9">
    <location>
        <begin position="172"/>
        <end position="193"/>
    </location>
</feature>
<evidence type="ECO:0000256" key="9">
    <source>
        <dbReference type="SAM" id="Phobius"/>
    </source>
</evidence>
<evidence type="ECO:0000313" key="10">
    <source>
        <dbReference type="EMBL" id="KAE9448563.1"/>
    </source>
</evidence>
<keyword evidence="4 9" id="KW-0812">Transmembrane</keyword>
<keyword evidence="6 9" id="KW-0472">Membrane</keyword>
<dbReference type="AlphaFoldDB" id="A0A6A4KLU2"/>
<evidence type="ECO:0000256" key="5">
    <source>
        <dbReference type="ARBA" id="ARBA00022989"/>
    </source>
</evidence>
<keyword evidence="5 9" id="KW-1133">Transmembrane helix</keyword>
<comment type="caution">
    <text evidence="10">The sequence shown here is derived from an EMBL/GenBank/DDBJ whole genome shotgun (WGS) entry which is preliminary data.</text>
</comment>
<name>A0A6A4KLU2_9ERIC</name>
<gene>
    <name evidence="10" type="ORF">C3L33_19535</name>
</gene>
<dbReference type="Gene3D" id="1.20.1250.20">
    <property type="entry name" value="MFS general substrate transporter like domains"/>
    <property type="match status" value="1"/>
</dbReference>
<evidence type="ECO:0008006" key="12">
    <source>
        <dbReference type="Google" id="ProtNLM"/>
    </source>
</evidence>
<dbReference type="OrthoDB" id="6339427at2759"/>
<dbReference type="InterPro" id="IPR045262">
    <property type="entry name" value="STP/PLT_plant"/>
</dbReference>
<feature type="compositionally biased region" description="Basic and acidic residues" evidence="8">
    <location>
        <begin position="64"/>
        <end position="74"/>
    </location>
</feature>
<evidence type="ECO:0000256" key="6">
    <source>
        <dbReference type="ARBA" id="ARBA00023136"/>
    </source>
</evidence>
<comment type="subcellular location">
    <subcellularLocation>
        <location evidence="1">Membrane</location>
        <topology evidence="1">Multi-pass membrane protein</topology>
    </subcellularLocation>
</comment>
<dbReference type="EMBL" id="QEFC01003412">
    <property type="protein sequence ID" value="KAE9448563.1"/>
    <property type="molecule type" value="Genomic_DNA"/>
</dbReference>
<evidence type="ECO:0000256" key="7">
    <source>
        <dbReference type="ARBA" id="ARBA00044504"/>
    </source>
</evidence>
<sequence length="196" mass="21655">MADGKPQAIGIPVSGQNNTTRIPAFDAPKKPKRNMYAFACAILASMTSILLGYGIYRGDEWGRPLHPKGPENQRHQAGSPNGDPEHLLPNRLRRRRPHLRLDRPPLHHRARLVLFFVGAVLMGFAPNYAFLMGGRFVAGVGVGYAAMIAPVYTAEVSPASSRGFLTSFPEVFLTPVLFQIFVFVFFIICVPLIKLN</sequence>
<dbReference type="InterPro" id="IPR005828">
    <property type="entry name" value="MFS_sugar_transport-like"/>
</dbReference>